<protein>
    <submittedName>
        <fullName evidence="1">Hemagluttinin family protein</fullName>
    </submittedName>
</protein>
<evidence type="ECO:0000313" key="1">
    <source>
        <dbReference type="EMBL" id="ORC80399.1"/>
    </source>
</evidence>
<sequence>MSFQFPNQYLPQGNFTVCYGSAMESIRRVPGTLTVAAANPSYFTTSSASSFTNQDSNVTLTVVGTGLGVKDEIFMLTSIGYTCHDIRKGEFQGNDTLREWFKPSFFPGTLEVNSTGTGVSWVVSNRDRRFNGNILSEPTLCDNPGKNCTMQLCYKRNEATWAPVPIQTPPKVSLLPSDPSSAFFDKYPIAVGMYSSVTVVGRGLSETDVLTVRANTCAGDPVTVSVGTATVNESGTEWIGVVRFIGDGAINYAVCYTRGSFTTEIGNVEADGHPLTFILPELYYLYDADNITQTHEMTQYEELIVGASFVFLKSEGLTAVDLIDENMECNYMPYYTQTGKAPEFTVRLNLVSYVANYFAGRLNIPAGTYALCMQVSVGLFRVTTRTGGGKLTVAAANPVRYTANPALPSPNQQFDLRFYLNGE</sequence>
<dbReference type="EMBL" id="NBCO01000164">
    <property type="protein sequence ID" value="ORC80399.1"/>
    <property type="molecule type" value="Genomic_DNA"/>
</dbReference>
<organism evidence="1 2">
    <name type="scientific">Trypanosoma theileri</name>
    <dbReference type="NCBI Taxonomy" id="67003"/>
    <lineage>
        <taxon>Eukaryota</taxon>
        <taxon>Discoba</taxon>
        <taxon>Euglenozoa</taxon>
        <taxon>Kinetoplastea</taxon>
        <taxon>Metakinetoplastina</taxon>
        <taxon>Trypanosomatida</taxon>
        <taxon>Trypanosomatidae</taxon>
        <taxon>Trypanosoma</taxon>
    </lineage>
</organism>
<comment type="caution">
    <text evidence="1">The sequence shown here is derived from an EMBL/GenBank/DDBJ whole genome shotgun (WGS) entry which is preliminary data.</text>
</comment>
<dbReference type="RefSeq" id="XP_028876761.1">
    <property type="nucleotide sequence ID" value="XM_029031942.1"/>
</dbReference>
<dbReference type="GeneID" id="39991722"/>
<accession>A0A1X0NDB7</accession>
<name>A0A1X0NDB7_9TRYP</name>
<dbReference type="STRING" id="67003.A0A1X0NDB7"/>
<dbReference type="OrthoDB" id="262785at2759"/>
<proteinExistence type="predicted"/>
<dbReference type="Proteomes" id="UP000192257">
    <property type="component" value="Unassembled WGS sequence"/>
</dbReference>
<evidence type="ECO:0000313" key="2">
    <source>
        <dbReference type="Proteomes" id="UP000192257"/>
    </source>
</evidence>
<keyword evidence="2" id="KW-1185">Reference proteome</keyword>
<dbReference type="AlphaFoldDB" id="A0A1X0NDB7"/>
<reference evidence="1 2" key="1">
    <citation type="submission" date="2017-03" db="EMBL/GenBank/DDBJ databases">
        <title>An alternative strategy for trypanosome survival in the mammalian bloodstream revealed through genome and transcriptome analysis of the ubiquitous bovine parasite Trypanosoma (Megatrypanum) theileri.</title>
        <authorList>
            <person name="Kelly S."/>
            <person name="Ivens A."/>
            <person name="Mott A."/>
            <person name="O'Neill E."/>
            <person name="Emms D."/>
            <person name="Macleod O."/>
            <person name="Voorheis P."/>
            <person name="Matthews J."/>
            <person name="Matthews K."/>
            <person name="Carrington M."/>
        </authorList>
    </citation>
    <scope>NUCLEOTIDE SEQUENCE [LARGE SCALE GENOMIC DNA]</scope>
    <source>
        <strain evidence="1">Edinburgh</strain>
    </source>
</reference>
<gene>
    <name evidence="1" type="ORF">TM35_001641000</name>
</gene>
<dbReference type="VEuPathDB" id="TriTrypDB:TM35_001641000"/>
<feature type="non-terminal residue" evidence="1">
    <location>
        <position position="423"/>
    </location>
</feature>